<protein>
    <recommendedName>
        <fullName evidence="4">RGS1-HXK1-interacting protein 1</fullName>
    </recommendedName>
</protein>
<dbReference type="PANTHER" id="PTHR34554:SF2">
    <property type="entry name" value="RGS1-HXK1-INTERACTING PROTEIN 1"/>
    <property type="match status" value="1"/>
</dbReference>
<evidence type="ECO:0000313" key="3">
    <source>
        <dbReference type="Proteomes" id="UP001279734"/>
    </source>
</evidence>
<evidence type="ECO:0000313" key="2">
    <source>
        <dbReference type="EMBL" id="GMH11542.1"/>
    </source>
</evidence>
<evidence type="ECO:0000256" key="1">
    <source>
        <dbReference type="SAM" id="MobiDB-lite"/>
    </source>
</evidence>
<dbReference type="InterPro" id="IPR053284">
    <property type="entry name" value="RGS1-HXK1_interactor"/>
</dbReference>
<sequence>MMIPLSSWLFEGAHRFTACQNRAPGDGGANEGSGKKMEELPSGEGAKPPVSPPKQWNSSISASLPLTVTESTETAVHSTVNLHDKSLIHLRHLQDLMADVKVKFIKYEDVFFRKAKDQLLSAREQPDKVVGFAVAAGFLLMRGPRRFLVRHTLGRLLSEEAQFVRAEKTVREFNLSVDLIKKESKKLLERAALAEKEMRHGQAELMNSGNHIRHLANSIYRVEDQAADLLNGLRKIPGREALHLRAEAASLASLLEQRRTSLNRRMITLSDLKIPV</sequence>
<evidence type="ECO:0008006" key="4">
    <source>
        <dbReference type="Google" id="ProtNLM"/>
    </source>
</evidence>
<gene>
    <name evidence="2" type="ORF">Nepgr_013383</name>
</gene>
<name>A0AAD3SI07_NEPGR</name>
<keyword evidence="3" id="KW-1185">Reference proteome</keyword>
<dbReference type="PANTHER" id="PTHR34554">
    <property type="entry name" value="RGS1-HXK1-INTERACTING PROTEIN 1"/>
    <property type="match status" value="1"/>
</dbReference>
<accession>A0AAD3SI07</accession>
<feature type="region of interest" description="Disordered" evidence="1">
    <location>
        <begin position="21"/>
        <end position="56"/>
    </location>
</feature>
<organism evidence="2 3">
    <name type="scientific">Nepenthes gracilis</name>
    <name type="common">Slender pitcher plant</name>
    <dbReference type="NCBI Taxonomy" id="150966"/>
    <lineage>
        <taxon>Eukaryota</taxon>
        <taxon>Viridiplantae</taxon>
        <taxon>Streptophyta</taxon>
        <taxon>Embryophyta</taxon>
        <taxon>Tracheophyta</taxon>
        <taxon>Spermatophyta</taxon>
        <taxon>Magnoliopsida</taxon>
        <taxon>eudicotyledons</taxon>
        <taxon>Gunneridae</taxon>
        <taxon>Pentapetalae</taxon>
        <taxon>Caryophyllales</taxon>
        <taxon>Nepenthaceae</taxon>
        <taxon>Nepenthes</taxon>
    </lineage>
</organism>
<dbReference type="Proteomes" id="UP001279734">
    <property type="component" value="Unassembled WGS sequence"/>
</dbReference>
<dbReference type="AlphaFoldDB" id="A0AAD3SI07"/>
<proteinExistence type="predicted"/>
<dbReference type="EMBL" id="BSYO01000011">
    <property type="protein sequence ID" value="GMH11542.1"/>
    <property type="molecule type" value="Genomic_DNA"/>
</dbReference>
<reference evidence="2" key="1">
    <citation type="submission" date="2023-05" db="EMBL/GenBank/DDBJ databases">
        <title>Nepenthes gracilis genome sequencing.</title>
        <authorList>
            <person name="Fukushima K."/>
        </authorList>
    </citation>
    <scope>NUCLEOTIDE SEQUENCE</scope>
    <source>
        <strain evidence="2">SING2019-196</strain>
    </source>
</reference>
<comment type="caution">
    <text evidence="2">The sequence shown here is derived from an EMBL/GenBank/DDBJ whole genome shotgun (WGS) entry which is preliminary data.</text>
</comment>